<accession>I2FXS6</accession>
<dbReference type="Proteomes" id="UP000006174">
    <property type="component" value="Unassembled WGS sequence"/>
</dbReference>
<gene>
    <name evidence="1" type="ORF">UHOR_03725</name>
</gene>
<protein>
    <submittedName>
        <fullName evidence="1">Conserved uncharacterized protein</fullName>
    </submittedName>
</protein>
<keyword evidence="2" id="KW-1185">Reference proteome</keyword>
<evidence type="ECO:0000313" key="1">
    <source>
        <dbReference type="EMBL" id="CCF51719.1"/>
    </source>
</evidence>
<organism evidence="1 2">
    <name type="scientific">Ustilago hordei</name>
    <name type="common">Barley covered smut fungus</name>
    <dbReference type="NCBI Taxonomy" id="120017"/>
    <lineage>
        <taxon>Eukaryota</taxon>
        <taxon>Fungi</taxon>
        <taxon>Dikarya</taxon>
        <taxon>Basidiomycota</taxon>
        <taxon>Ustilaginomycotina</taxon>
        <taxon>Ustilaginomycetes</taxon>
        <taxon>Ustilaginales</taxon>
        <taxon>Ustilaginaceae</taxon>
        <taxon>Ustilago</taxon>
    </lineage>
</organism>
<dbReference type="HOGENOM" id="CLU_1961214_0_0_1"/>
<dbReference type="EMBL" id="CAGI01000167">
    <property type="protein sequence ID" value="CCF51719.1"/>
    <property type="molecule type" value="Genomic_DNA"/>
</dbReference>
<proteinExistence type="predicted"/>
<dbReference type="AlphaFoldDB" id="I2FXS6"/>
<reference evidence="1 2" key="1">
    <citation type="journal article" date="2012" name="Plant Cell">
        <title>Genome comparison of barley and maize smut fungi reveals targeted loss of RNA silencing components and species-specific presence of transposable elements.</title>
        <authorList>
            <person name="Laurie J.D."/>
            <person name="Ali S."/>
            <person name="Linning R."/>
            <person name="Mannhaupt G."/>
            <person name="Wong P."/>
            <person name="Gueldener U."/>
            <person name="Muensterkoetter M."/>
            <person name="Moore R."/>
            <person name="Kahmann R."/>
            <person name="Bakkeren G."/>
            <person name="Schirawski J."/>
        </authorList>
    </citation>
    <scope>NUCLEOTIDE SEQUENCE [LARGE SCALE GENOMIC DNA]</scope>
    <source>
        <strain evidence="2">Uh4875-4</strain>
    </source>
</reference>
<sequence length="128" mass="14439">MAKWGMEDNGPVKEFLGISINQDRAQKRMSLNLSAYIKVMMKKHIRSGDICTWVSGQLEITCPKCVVLSAMEVEFIAASEAAREALFFSYLLRDLEVETTQPVLHTDSQGCIQTPGITLSEFTYRMEI</sequence>
<comment type="caution">
    <text evidence="1">The sequence shown here is derived from an EMBL/GenBank/DDBJ whole genome shotgun (WGS) entry which is preliminary data.</text>
</comment>
<name>I2FXS6_USTHO</name>
<evidence type="ECO:0000313" key="2">
    <source>
        <dbReference type="Proteomes" id="UP000006174"/>
    </source>
</evidence>